<evidence type="ECO:0000313" key="2">
    <source>
        <dbReference type="Proteomes" id="UP000250321"/>
    </source>
</evidence>
<protein>
    <submittedName>
        <fullName evidence="1">Uncharacterized protein</fullName>
    </submittedName>
</protein>
<keyword evidence="2" id="KW-1185">Reference proteome</keyword>
<dbReference type="EMBL" id="PJQY01000553">
    <property type="protein sequence ID" value="PQQ10031.1"/>
    <property type="molecule type" value="Genomic_DNA"/>
</dbReference>
<proteinExistence type="predicted"/>
<accession>A0A314YZ39</accession>
<name>A0A314YZ39_PRUYE</name>
<organism evidence="1 2">
    <name type="scientific">Prunus yedoensis var. nudiflora</name>
    <dbReference type="NCBI Taxonomy" id="2094558"/>
    <lineage>
        <taxon>Eukaryota</taxon>
        <taxon>Viridiplantae</taxon>
        <taxon>Streptophyta</taxon>
        <taxon>Embryophyta</taxon>
        <taxon>Tracheophyta</taxon>
        <taxon>Spermatophyta</taxon>
        <taxon>Magnoliopsida</taxon>
        <taxon>eudicotyledons</taxon>
        <taxon>Gunneridae</taxon>
        <taxon>Pentapetalae</taxon>
        <taxon>rosids</taxon>
        <taxon>fabids</taxon>
        <taxon>Rosales</taxon>
        <taxon>Rosaceae</taxon>
        <taxon>Amygdaloideae</taxon>
        <taxon>Amygdaleae</taxon>
        <taxon>Prunus</taxon>
    </lineage>
</organism>
<reference evidence="1 2" key="1">
    <citation type="submission" date="2018-02" db="EMBL/GenBank/DDBJ databases">
        <title>Draft genome of wild Prunus yedoensis var. nudiflora.</title>
        <authorList>
            <person name="Baek S."/>
            <person name="Kim J.-H."/>
            <person name="Choi K."/>
            <person name="Kim G.-B."/>
            <person name="Cho A."/>
            <person name="Jang H."/>
            <person name="Shin C.-H."/>
            <person name="Yu H.-J."/>
            <person name="Mun J.-H."/>
        </authorList>
    </citation>
    <scope>NUCLEOTIDE SEQUENCE [LARGE SCALE GENOMIC DNA]</scope>
    <source>
        <strain evidence="2">cv. Jeju island</strain>
        <tissue evidence="1">Leaf</tissue>
    </source>
</reference>
<dbReference type="AlphaFoldDB" id="A0A314YZ39"/>
<gene>
    <name evidence="1" type="ORF">Pyn_06462</name>
</gene>
<dbReference type="Proteomes" id="UP000250321">
    <property type="component" value="Unassembled WGS sequence"/>
</dbReference>
<sequence length="67" mass="7448">MSNLITAVGAGAIIYEWVNRSKTSEKQDNSVANLHKFIDNLNSVSYYPAEAFNAGIAEPPWSLSLFW</sequence>
<evidence type="ECO:0000313" key="1">
    <source>
        <dbReference type="EMBL" id="PQQ10031.1"/>
    </source>
</evidence>
<comment type="caution">
    <text evidence="1">The sequence shown here is derived from an EMBL/GenBank/DDBJ whole genome shotgun (WGS) entry which is preliminary data.</text>
</comment>